<dbReference type="EMBL" id="FOPC01000017">
    <property type="protein sequence ID" value="SFH10690.1"/>
    <property type="molecule type" value="Genomic_DNA"/>
</dbReference>
<feature type="domain" description="Carboxyltransferase" evidence="4">
    <location>
        <begin position="29"/>
        <end position="291"/>
    </location>
</feature>
<dbReference type="PANTHER" id="PTHR43309">
    <property type="entry name" value="5-OXOPROLINASE SUBUNIT C"/>
    <property type="match status" value="1"/>
</dbReference>
<protein>
    <submittedName>
        <fullName evidence="5">Biotin-dependent carboxylase uncharacterized domain-containing protein</fullName>
    </submittedName>
</protein>
<dbReference type="InterPro" id="IPR003778">
    <property type="entry name" value="CT_A_B"/>
</dbReference>
<dbReference type="GO" id="GO:0016787">
    <property type="term" value="F:hydrolase activity"/>
    <property type="evidence" value="ECO:0007669"/>
    <property type="project" value="UniProtKB-KW"/>
</dbReference>
<reference evidence="6" key="1">
    <citation type="submission" date="2016-10" db="EMBL/GenBank/DDBJ databases">
        <authorList>
            <person name="Varghese N."/>
            <person name="Submissions S."/>
        </authorList>
    </citation>
    <scope>NUCLEOTIDE SEQUENCE [LARGE SCALE GENOMIC DNA]</scope>
    <source>
        <strain evidence="6">DSM 19315</strain>
    </source>
</reference>
<evidence type="ECO:0000313" key="5">
    <source>
        <dbReference type="EMBL" id="SFH10690.1"/>
    </source>
</evidence>
<evidence type="ECO:0000256" key="3">
    <source>
        <dbReference type="ARBA" id="ARBA00022840"/>
    </source>
</evidence>
<dbReference type="InterPro" id="IPR052708">
    <property type="entry name" value="PxpC"/>
</dbReference>
<proteinExistence type="predicted"/>
<keyword evidence="1" id="KW-0547">Nucleotide-binding</keyword>
<dbReference type="PANTHER" id="PTHR43309:SF3">
    <property type="entry name" value="5-OXOPROLINASE SUBUNIT C"/>
    <property type="match status" value="1"/>
</dbReference>
<dbReference type="Pfam" id="PF02626">
    <property type="entry name" value="CT_A_B"/>
    <property type="match status" value="1"/>
</dbReference>
<evidence type="ECO:0000259" key="4">
    <source>
        <dbReference type="SMART" id="SM00797"/>
    </source>
</evidence>
<sequence length="291" mass="32298">MIRDPAFAKIIKTGPGTKVIDLGRKGWGKFGIPSAGPMDILAFRWVNHILRNPENSAVLEVQQPGLVLNFEAPTLIGLAGAQAEIKLNGVQKNSGCLLEIPAESELKIGGFDKGSILYLGIKQGIQSESKLGSKSFFEGITEQIQFSNGDKFMYFTNQEIPTFKARANPVFSTSYQDKTHIRVYPGPEWDLLQKEMQDQLLNHTFLITPFKNRMGAQIDSPFKNEYSSIATAAVFPGTVQLTPSGKLMILLQDAQVTGGYPRILQLEENDLPAFNQLKTGHEFRFELQSFT</sequence>
<keyword evidence="6" id="KW-1185">Reference proteome</keyword>
<gene>
    <name evidence="5" type="ORF">SAMN04487988_11760</name>
</gene>
<dbReference type="STRING" id="435880.SAMN04487988_11760"/>
<dbReference type="Proteomes" id="UP000199642">
    <property type="component" value="Unassembled WGS sequence"/>
</dbReference>
<name>A0A1I2XAX5_9BACT</name>
<dbReference type="SMART" id="SM00797">
    <property type="entry name" value="AHS2"/>
    <property type="match status" value="1"/>
</dbReference>
<dbReference type="Gene3D" id="2.40.100.10">
    <property type="entry name" value="Cyclophilin-like"/>
    <property type="match status" value="1"/>
</dbReference>
<accession>A0A1I2XAX5</accession>
<dbReference type="GO" id="GO:0005524">
    <property type="term" value="F:ATP binding"/>
    <property type="evidence" value="ECO:0007669"/>
    <property type="project" value="UniProtKB-KW"/>
</dbReference>
<organism evidence="5 6">
    <name type="scientific">Algoriphagus hitonicola</name>
    <dbReference type="NCBI Taxonomy" id="435880"/>
    <lineage>
        <taxon>Bacteria</taxon>
        <taxon>Pseudomonadati</taxon>
        <taxon>Bacteroidota</taxon>
        <taxon>Cytophagia</taxon>
        <taxon>Cytophagales</taxon>
        <taxon>Cyclobacteriaceae</taxon>
        <taxon>Algoriphagus</taxon>
    </lineage>
</organism>
<dbReference type="RefSeq" id="WP_092794176.1">
    <property type="nucleotide sequence ID" value="NZ_FOPC01000017.1"/>
</dbReference>
<dbReference type="AlphaFoldDB" id="A0A1I2XAX5"/>
<dbReference type="InterPro" id="IPR029000">
    <property type="entry name" value="Cyclophilin-like_dom_sf"/>
</dbReference>
<keyword evidence="2" id="KW-0378">Hydrolase</keyword>
<evidence type="ECO:0000313" key="6">
    <source>
        <dbReference type="Proteomes" id="UP000199642"/>
    </source>
</evidence>
<evidence type="ECO:0000256" key="1">
    <source>
        <dbReference type="ARBA" id="ARBA00022741"/>
    </source>
</evidence>
<evidence type="ECO:0000256" key="2">
    <source>
        <dbReference type="ARBA" id="ARBA00022801"/>
    </source>
</evidence>
<dbReference type="OrthoDB" id="9782422at2"/>
<keyword evidence="3" id="KW-0067">ATP-binding</keyword>